<dbReference type="OrthoDB" id="5954510at2759"/>
<dbReference type="PANTHER" id="PTHR19324:SF33">
    <property type="entry name" value="MUCIN-5AC"/>
    <property type="match status" value="1"/>
</dbReference>
<dbReference type="AlphaFoldDB" id="A0A6S7JSN8"/>
<evidence type="ECO:0000256" key="1">
    <source>
        <dbReference type="SAM" id="MobiDB-lite"/>
    </source>
</evidence>
<gene>
    <name evidence="3" type="ORF">PACLA_8A010317</name>
</gene>
<dbReference type="EMBL" id="CACRXK020021291">
    <property type="protein sequence ID" value="CAB4035695.1"/>
    <property type="molecule type" value="Genomic_DNA"/>
</dbReference>
<protein>
    <submittedName>
        <fullName evidence="3">Partial</fullName>
    </submittedName>
</protein>
<feature type="compositionally biased region" description="Acidic residues" evidence="1">
    <location>
        <begin position="165"/>
        <end position="178"/>
    </location>
</feature>
<evidence type="ECO:0000313" key="3">
    <source>
        <dbReference type="EMBL" id="CAB4035695.1"/>
    </source>
</evidence>
<accession>A0A6S7JSN8</accession>
<evidence type="ECO:0000256" key="2">
    <source>
        <dbReference type="SAM" id="SignalP"/>
    </source>
</evidence>
<name>A0A6S7JSN8_PARCT</name>
<evidence type="ECO:0000313" key="4">
    <source>
        <dbReference type="Proteomes" id="UP001152795"/>
    </source>
</evidence>
<feature type="compositionally biased region" description="Low complexity" evidence="1">
    <location>
        <begin position="146"/>
        <end position="162"/>
    </location>
</feature>
<dbReference type="InterPro" id="IPR031569">
    <property type="entry name" value="ApeC"/>
</dbReference>
<comment type="caution">
    <text evidence="3">The sequence shown here is derived from an EMBL/GenBank/DDBJ whole genome shotgun (WGS) entry which is preliminary data.</text>
</comment>
<organism evidence="3 4">
    <name type="scientific">Paramuricea clavata</name>
    <name type="common">Red gorgonian</name>
    <name type="synonym">Violescent sea-whip</name>
    <dbReference type="NCBI Taxonomy" id="317549"/>
    <lineage>
        <taxon>Eukaryota</taxon>
        <taxon>Metazoa</taxon>
        <taxon>Cnidaria</taxon>
        <taxon>Anthozoa</taxon>
        <taxon>Octocorallia</taxon>
        <taxon>Malacalcyonacea</taxon>
        <taxon>Plexauridae</taxon>
        <taxon>Paramuricea</taxon>
    </lineage>
</organism>
<feature type="compositionally biased region" description="Polar residues" evidence="1">
    <location>
        <begin position="117"/>
        <end position="136"/>
    </location>
</feature>
<keyword evidence="4" id="KW-1185">Reference proteome</keyword>
<proteinExistence type="predicted"/>
<dbReference type="PANTHER" id="PTHR19324">
    <property type="entry name" value="PERFORIN-LIKE PROTEIN 1"/>
    <property type="match status" value="1"/>
</dbReference>
<dbReference type="Proteomes" id="UP001152795">
    <property type="component" value="Unassembled WGS sequence"/>
</dbReference>
<keyword evidence="2" id="KW-0732">Signal</keyword>
<dbReference type="Pfam" id="PF16977">
    <property type="entry name" value="ApeC"/>
    <property type="match status" value="1"/>
</dbReference>
<reference evidence="3" key="1">
    <citation type="submission" date="2020-04" db="EMBL/GenBank/DDBJ databases">
        <authorList>
            <person name="Alioto T."/>
            <person name="Alioto T."/>
            <person name="Gomez Garrido J."/>
        </authorList>
    </citation>
    <scope>NUCLEOTIDE SEQUENCE</scope>
    <source>
        <strain evidence="3">A484AB</strain>
    </source>
</reference>
<feature type="chain" id="PRO_5043994634" evidence="2">
    <location>
        <begin position="20"/>
        <end position="363"/>
    </location>
</feature>
<sequence>MKILLNGLLLSLWITFCCSLASNALNSEEADFYRSLTTNENAELNSNHVHRGKRSVQKDSQNQVYESEIKILGHIESEARDRVVRSSGDSEYSISEIPIETKISHENYIDPKLSYDDPNSSSNDQVTVTDLSSVDSKPSDNDRAVSTSSGDSKSSDTDIGTGIEVESEEKLSDEDPDELQTTSQSTVGEITVSSRADISREVLWPSGTYGLPKPKSGCPESSGFLWKTGTRFYDTEDDGTENHNSDAYHLAGDVTEDGITWEFCMKTKDVGLKSWPQGKYCIYKKGAGCPGGLQAGFVYWDDENIDNKNHFNGDLPEGEYTDKTKILFCCSTTGKAESEIVLPTEKPFYLFPYGDTACQKVAR</sequence>
<feature type="signal peptide" evidence="2">
    <location>
        <begin position="1"/>
        <end position="19"/>
    </location>
</feature>
<feature type="region of interest" description="Disordered" evidence="1">
    <location>
        <begin position="110"/>
        <end position="187"/>
    </location>
</feature>
<feature type="non-terminal residue" evidence="3">
    <location>
        <position position="1"/>
    </location>
</feature>